<organism evidence="2 3">
    <name type="scientific">Mixta theicola</name>
    <dbReference type="NCBI Taxonomy" id="1458355"/>
    <lineage>
        <taxon>Bacteria</taxon>
        <taxon>Pseudomonadati</taxon>
        <taxon>Pseudomonadota</taxon>
        <taxon>Gammaproteobacteria</taxon>
        <taxon>Enterobacterales</taxon>
        <taxon>Erwiniaceae</taxon>
        <taxon>Mixta</taxon>
    </lineage>
</organism>
<name>A0A2K1QE07_9GAMM</name>
<sequence>MSAFFRDYKKAFNQNDKMGLNEWINFTLKSLIMFLLLFLGYTALQYFILIKSPLFDYLSVSDVRLTSICGFTGILLACFTPCILYAVKSAIG</sequence>
<evidence type="ECO:0000313" key="3">
    <source>
        <dbReference type="Proteomes" id="UP000236345"/>
    </source>
</evidence>
<accession>A0A2K1QE07</accession>
<gene>
    <name evidence="2" type="ORF">COO59_04630</name>
</gene>
<dbReference type="Proteomes" id="UP000236345">
    <property type="component" value="Unassembled WGS sequence"/>
</dbReference>
<keyword evidence="1" id="KW-0812">Transmembrane</keyword>
<reference evidence="3" key="1">
    <citation type="submission" date="2017-09" db="EMBL/GenBank/DDBJ databases">
        <authorList>
            <person name="Palmer M."/>
            <person name="Steenkamp E.T."/>
            <person name="Coetzee M.P."/>
            <person name="Avontuur J.R."/>
            <person name="Van Zyl E."/>
            <person name="Chan W.-Y."/>
            <person name="Blom J."/>
            <person name="Venter S.N."/>
        </authorList>
    </citation>
    <scope>NUCLEOTIDE SEQUENCE [LARGE SCALE GENOMIC DNA]</scope>
    <source>
        <strain evidence="3">QC88-366</strain>
    </source>
</reference>
<dbReference type="OrthoDB" id="9922597at2"/>
<keyword evidence="3" id="KW-1185">Reference proteome</keyword>
<protein>
    <submittedName>
        <fullName evidence="2">Uncharacterized protein</fullName>
    </submittedName>
</protein>
<comment type="caution">
    <text evidence="2">The sequence shown here is derived from an EMBL/GenBank/DDBJ whole genome shotgun (WGS) entry which is preliminary data.</text>
</comment>
<dbReference type="EMBL" id="NWUO01000002">
    <property type="protein sequence ID" value="PNS13255.1"/>
    <property type="molecule type" value="Genomic_DNA"/>
</dbReference>
<proteinExistence type="predicted"/>
<feature type="transmembrane region" description="Helical" evidence="1">
    <location>
        <begin position="65"/>
        <end position="87"/>
    </location>
</feature>
<evidence type="ECO:0000256" key="1">
    <source>
        <dbReference type="SAM" id="Phobius"/>
    </source>
</evidence>
<dbReference type="AlphaFoldDB" id="A0A2K1QE07"/>
<evidence type="ECO:0000313" key="2">
    <source>
        <dbReference type="EMBL" id="PNS13255.1"/>
    </source>
</evidence>
<feature type="transmembrane region" description="Helical" evidence="1">
    <location>
        <begin position="31"/>
        <end position="50"/>
    </location>
</feature>
<dbReference type="RefSeq" id="WP_103058716.1">
    <property type="nucleotide sequence ID" value="NZ_NWUO01000002.1"/>
</dbReference>
<keyword evidence="1" id="KW-0472">Membrane</keyword>
<keyword evidence="1" id="KW-1133">Transmembrane helix</keyword>